<evidence type="ECO:0000313" key="6">
    <source>
        <dbReference type="EMBL" id="SUZ69767.1"/>
    </source>
</evidence>
<comment type="subcellular location">
    <subcellularLocation>
        <location evidence="1">Cytoplasm</location>
    </subcellularLocation>
</comment>
<dbReference type="InterPro" id="IPR002661">
    <property type="entry name" value="Ribosome_recyc_fac"/>
</dbReference>
<dbReference type="AlphaFoldDB" id="A0A381PUQ1"/>
<feature type="domain" description="Ribosome recycling factor" evidence="5">
    <location>
        <begin position="22"/>
        <end position="183"/>
    </location>
</feature>
<dbReference type="InterPro" id="IPR036191">
    <property type="entry name" value="RRF_sf"/>
</dbReference>
<name>A0A381PUQ1_9ZZZZ</name>
<dbReference type="Gene3D" id="3.30.1360.40">
    <property type="match status" value="1"/>
</dbReference>
<evidence type="ECO:0000256" key="3">
    <source>
        <dbReference type="ARBA" id="ARBA00022490"/>
    </source>
</evidence>
<protein>
    <recommendedName>
        <fullName evidence="5">Ribosome recycling factor domain-containing protein</fullName>
    </recommendedName>
</protein>
<dbReference type="HAMAP" id="MF_00040">
    <property type="entry name" value="RRF"/>
    <property type="match status" value="1"/>
</dbReference>
<comment type="similarity">
    <text evidence="2">Belongs to the RRF family.</text>
</comment>
<dbReference type="GO" id="GO:0005737">
    <property type="term" value="C:cytoplasm"/>
    <property type="evidence" value="ECO:0007669"/>
    <property type="project" value="UniProtKB-SubCell"/>
</dbReference>
<keyword evidence="4" id="KW-0648">Protein biosynthesis</keyword>
<dbReference type="FunFam" id="1.10.132.20:FF:000001">
    <property type="entry name" value="Ribosome-recycling factor"/>
    <property type="match status" value="1"/>
</dbReference>
<gene>
    <name evidence="6" type="ORF">METZ01_LOCUS22621</name>
</gene>
<evidence type="ECO:0000256" key="4">
    <source>
        <dbReference type="ARBA" id="ARBA00022917"/>
    </source>
</evidence>
<dbReference type="PANTHER" id="PTHR20982:SF3">
    <property type="entry name" value="MITOCHONDRIAL RIBOSOME RECYCLING FACTOR PSEUDO 1"/>
    <property type="match status" value="1"/>
</dbReference>
<dbReference type="Pfam" id="PF01765">
    <property type="entry name" value="RRF"/>
    <property type="match status" value="1"/>
</dbReference>
<dbReference type="GO" id="GO:0006412">
    <property type="term" value="P:translation"/>
    <property type="evidence" value="ECO:0007669"/>
    <property type="project" value="UniProtKB-KW"/>
</dbReference>
<accession>A0A381PUQ1</accession>
<evidence type="ECO:0000259" key="5">
    <source>
        <dbReference type="Pfam" id="PF01765"/>
    </source>
</evidence>
<dbReference type="PANTHER" id="PTHR20982">
    <property type="entry name" value="RIBOSOME RECYCLING FACTOR"/>
    <property type="match status" value="1"/>
</dbReference>
<dbReference type="SUPFAM" id="SSF55194">
    <property type="entry name" value="Ribosome recycling factor, RRF"/>
    <property type="match status" value="1"/>
</dbReference>
<keyword evidence="3" id="KW-0963">Cytoplasm</keyword>
<dbReference type="FunFam" id="3.30.1360.40:FF:000001">
    <property type="entry name" value="Ribosome-recycling factor"/>
    <property type="match status" value="1"/>
</dbReference>
<evidence type="ECO:0000256" key="1">
    <source>
        <dbReference type="ARBA" id="ARBA00004496"/>
    </source>
</evidence>
<dbReference type="CDD" id="cd00520">
    <property type="entry name" value="RRF"/>
    <property type="match status" value="1"/>
</dbReference>
<dbReference type="InterPro" id="IPR023584">
    <property type="entry name" value="Ribosome_recyc_fac_dom"/>
</dbReference>
<dbReference type="NCBIfam" id="TIGR00496">
    <property type="entry name" value="frr"/>
    <property type="match status" value="1"/>
</dbReference>
<dbReference type="Gene3D" id="1.10.132.20">
    <property type="entry name" value="Ribosome-recycling factor"/>
    <property type="match status" value="1"/>
</dbReference>
<sequence>MEEIDLVLEDTKERMEKTIQFLTKELTKVRAGKAMTNMLDGINIDYYNVQTPIIQLASISTPDNRTLFIKPWEKTIIQDIEKAITESDLGLNPQNDGENIIINIPPLTEERRLILIKQIKSEGEKGKISIRSVRKESNEYIKKLSNDGASEDEIRTGEDQIQKITNSYIEKIDNIIGIKEKELITI</sequence>
<dbReference type="GO" id="GO:0043023">
    <property type="term" value="F:ribosomal large subunit binding"/>
    <property type="evidence" value="ECO:0007669"/>
    <property type="project" value="TreeGrafter"/>
</dbReference>
<evidence type="ECO:0000256" key="2">
    <source>
        <dbReference type="ARBA" id="ARBA00005912"/>
    </source>
</evidence>
<proteinExistence type="inferred from homology"/>
<reference evidence="6" key="1">
    <citation type="submission" date="2018-05" db="EMBL/GenBank/DDBJ databases">
        <authorList>
            <person name="Lanie J.A."/>
            <person name="Ng W.-L."/>
            <person name="Kazmierczak K.M."/>
            <person name="Andrzejewski T.M."/>
            <person name="Davidsen T.M."/>
            <person name="Wayne K.J."/>
            <person name="Tettelin H."/>
            <person name="Glass J.I."/>
            <person name="Rusch D."/>
            <person name="Podicherti R."/>
            <person name="Tsui H.-C.T."/>
            <person name="Winkler M.E."/>
        </authorList>
    </citation>
    <scope>NUCLEOTIDE SEQUENCE</scope>
</reference>
<organism evidence="6">
    <name type="scientific">marine metagenome</name>
    <dbReference type="NCBI Taxonomy" id="408172"/>
    <lineage>
        <taxon>unclassified sequences</taxon>
        <taxon>metagenomes</taxon>
        <taxon>ecological metagenomes</taxon>
    </lineage>
</organism>
<dbReference type="EMBL" id="UINC01001072">
    <property type="protein sequence ID" value="SUZ69767.1"/>
    <property type="molecule type" value="Genomic_DNA"/>
</dbReference>